<protein>
    <submittedName>
        <fullName evidence="1">Uncharacterized protein</fullName>
    </submittedName>
</protein>
<reference evidence="1 2" key="1">
    <citation type="submission" date="2017-07" db="EMBL/GenBank/DDBJ databases">
        <title>A draft genome sequence of Komagataeibacter xylinus LMG 1515.</title>
        <authorList>
            <person name="Skraban J."/>
            <person name="Cleenwerck I."/>
            <person name="Vandamme P."/>
            <person name="Trcek J."/>
        </authorList>
    </citation>
    <scope>NUCLEOTIDE SEQUENCE [LARGE SCALE GENOMIC DNA]</scope>
    <source>
        <strain evidence="1 2">LMG 1515</strain>
    </source>
</reference>
<name>A0A318PQS8_KOMXY</name>
<keyword evidence="2" id="KW-1185">Reference proteome</keyword>
<dbReference type="STRING" id="1220579.GCA_001571345_03037"/>
<organism evidence="1 2">
    <name type="scientific">Komagataeibacter xylinus</name>
    <name type="common">Gluconacetobacter xylinus</name>
    <dbReference type="NCBI Taxonomy" id="28448"/>
    <lineage>
        <taxon>Bacteria</taxon>
        <taxon>Pseudomonadati</taxon>
        <taxon>Pseudomonadota</taxon>
        <taxon>Alphaproteobacteria</taxon>
        <taxon>Acetobacterales</taxon>
        <taxon>Acetobacteraceae</taxon>
        <taxon>Komagataeibacter</taxon>
    </lineage>
</organism>
<dbReference type="EMBL" id="NKUC01000001">
    <property type="protein sequence ID" value="PYD58830.1"/>
    <property type="molecule type" value="Genomic_DNA"/>
</dbReference>
<proteinExistence type="predicted"/>
<gene>
    <name evidence="1" type="ORF">CFR75_00885</name>
</gene>
<comment type="caution">
    <text evidence="1">The sequence shown here is derived from an EMBL/GenBank/DDBJ whole genome shotgun (WGS) entry which is preliminary data.</text>
</comment>
<evidence type="ECO:0000313" key="1">
    <source>
        <dbReference type="EMBL" id="PYD58830.1"/>
    </source>
</evidence>
<dbReference type="Proteomes" id="UP000248257">
    <property type="component" value="Unassembled WGS sequence"/>
</dbReference>
<dbReference type="RefSeq" id="WP_110570318.1">
    <property type="nucleotide sequence ID" value="NZ_CBCRXN010000019.1"/>
</dbReference>
<accession>A0A318PQS8</accession>
<sequence>MMPPALFISLVVGWMVLAVMALLATGGPRPLRGLLAVLLLGLCAVGCQSVHPMAQALMLLCPALALCVRVFMPEATARAEGRMAGPEPFILSANATLAMACGRCDLLVMFIGLGLGLHLVLGRQGDWAALRVGLGGLVMAQGGLFVLQAGWGARQEQAGAVLLAGGLLLACGVLSGKRQPPGGQMALLATMPVLAQAAIAWPALRAALTFLGCVCLLWSLLPRSRARADGMDWSGWVVLAAGLPPATASVPLAACLLALACGGGVWRMAGPFSLLWPPCLPGVALALALLAEMGAMPGVALLAGACLWPVFTTAAHGGTEPVRVARARAALALALGCMVLALALRGGMVLA</sequence>
<dbReference type="AlphaFoldDB" id="A0A318PQS8"/>
<dbReference type="OrthoDB" id="7283410at2"/>
<evidence type="ECO:0000313" key="2">
    <source>
        <dbReference type="Proteomes" id="UP000248257"/>
    </source>
</evidence>